<proteinExistence type="predicted"/>
<name>A0ABU5ENP7_9FLAO</name>
<accession>A0ABU5ENP7</accession>
<gene>
    <name evidence="3" type="ORF">SNF14_10025</name>
</gene>
<dbReference type="RefSeq" id="WP_320556030.1">
    <property type="nucleotide sequence ID" value="NZ_JAXDAE010000009.1"/>
</dbReference>
<feature type="transmembrane region" description="Helical" evidence="1">
    <location>
        <begin position="264"/>
        <end position="281"/>
    </location>
</feature>
<feature type="transmembrane region" description="Helical" evidence="1">
    <location>
        <begin position="88"/>
        <end position="110"/>
    </location>
</feature>
<protein>
    <submittedName>
        <fullName evidence="3">DMT family transporter</fullName>
    </submittedName>
</protein>
<dbReference type="SUPFAM" id="SSF103481">
    <property type="entry name" value="Multidrug resistance efflux transporter EmrE"/>
    <property type="match status" value="2"/>
</dbReference>
<evidence type="ECO:0000256" key="1">
    <source>
        <dbReference type="SAM" id="Phobius"/>
    </source>
</evidence>
<feature type="transmembrane region" description="Helical" evidence="1">
    <location>
        <begin position="173"/>
        <end position="193"/>
    </location>
</feature>
<keyword evidence="1" id="KW-0472">Membrane</keyword>
<keyword evidence="4" id="KW-1185">Reference proteome</keyword>
<reference evidence="3 4" key="1">
    <citation type="submission" date="2023-11" db="EMBL/GenBank/DDBJ databases">
        <title>Winogradskyella pelagius sp. nov., isolated from coastal sediment.</title>
        <authorList>
            <person name="Li F."/>
        </authorList>
    </citation>
    <scope>NUCLEOTIDE SEQUENCE [LARGE SCALE GENOMIC DNA]</scope>
    <source>
        <strain evidence="3 4">KCTC 23502</strain>
    </source>
</reference>
<feature type="transmembrane region" description="Helical" evidence="1">
    <location>
        <begin position="237"/>
        <end position="257"/>
    </location>
</feature>
<feature type="transmembrane region" description="Helical" evidence="1">
    <location>
        <begin position="146"/>
        <end position="167"/>
    </location>
</feature>
<dbReference type="Pfam" id="PF00892">
    <property type="entry name" value="EamA"/>
    <property type="match status" value="1"/>
</dbReference>
<organism evidence="3 4">
    <name type="scientific">Winogradskyella aquimaris</name>
    <dbReference type="NCBI Taxonomy" id="864074"/>
    <lineage>
        <taxon>Bacteria</taxon>
        <taxon>Pseudomonadati</taxon>
        <taxon>Bacteroidota</taxon>
        <taxon>Flavobacteriia</taxon>
        <taxon>Flavobacteriales</taxon>
        <taxon>Flavobacteriaceae</taxon>
        <taxon>Winogradskyella</taxon>
    </lineage>
</organism>
<sequence length="282" mass="30896">MIFLILSVLSSTAIFVLFKLFNKHNVNTLQAIVYNYITASTCGLLLYQKPIQLNYFISEPWFYVALALGFLFIAIFNVMALTAQKNGLSVASVASKMSVIIPVLFGIIIYKESVGFYKILGIILALAAVVLASIKPKSNVRLTRSIYLPIVLFLGSGIIETSVNHFAPDGNMPLFLSIIFASAGIIGFALVGLKSVKTKQRFNRKSIPFGIALGLVNYSSMYFLLKALRVEGFETSSVFTINNVAIVAMTCLIGLLVFKELISYKNWLGIGLALISIVLVIL</sequence>
<evidence type="ECO:0000313" key="3">
    <source>
        <dbReference type="EMBL" id="MDY2587677.1"/>
    </source>
</evidence>
<feature type="transmembrane region" description="Helical" evidence="1">
    <location>
        <begin position="205"/>
        <end position="225"/>
    </location>
</feature>
<keyword evidence="1" id="KW-0812">Transmembrane</keyword>
<dbReference type="InterPro" id="IPR000620">
    <property type="entry name" value="EamA_dom"/>
</dbReference>
<evidence type="ECO:0000259" key="2">
    <source>
        <dbReference type="Pfam" id="PF00892"/>
    </source>
</evidence>
<keyword evidence="1" id="KW-1133">Transmembrane helix</keyword>
<feature type="transmembrane region" description="Helical" evidence="1">
    <location>
        <begin position="116"/>
        <end position="134"/>
    </location>
</feature>
<dbReference type="Gene3D" id="1.10.3730.20">
    <property type="match status" value="1"/>
</dbReference>
<feature type="transmembrane region" description="Helical" evidence="1">
    <location>
        <begin position="61"/>
        <end position="81"/>
    </location>
</feature>
<evidence type="ECO:0000313" key="4">
    <source>
        <dbReference type="Proteomes" id="UP001285855"/>
    </source>
</evidence>
<comment type="caution">
    <text evidence="3">The sequence shown here is derived from an EMBL/GenBank/DDBJ whole genome shotgun (WGS) entry which is preliminary data.</text>
</comment>
<dbReference type="EMBL" id="JAXDAE010000009">
    <property type="protein sequence ID" value="MDY2587677.1"/>
    <property type="molecule type" value="Genomic_DNA"/>
</dbReference>
<feature type="domain" description="EamA" evidence="2">
    <location>
        <begin position="2"/>
        <end position="133"/>
    </location>
</feature>
<dbReference type="InterPro" id="IPR037185">
    <property type="entry name" value="EmrE-like"/>
</dbReference>
<dbReference type="Proteomes" id="UP001285855">
    <property type="component" value="Unassembled WGS sequence"/>
</dbReference>